<feature type="transmembrane region" description="Helical" evidence="10">
    <location>
        <begin position="59"/>
        <end position="83"/>
    </location>
</feature>
<reference evidence="12 13" key="1">
    <citation type="journal article" date="2023" name="Commun. Biol.">
        <title>Genome analysis of Parmales, the sister group of diatoms, reveals the evolutionary specialization of diatoms from phago-mixotrophs to photoautotrophs.</title>
        <authorList>
            <person name="Ban H."/>
            <person name="Sato S."/>
            <person name="Yoshikawa S."/>
            <person name="Yamada K."/>
            <person name="Nakamura Y."/>
            <person name="Ichinomiya M."/>
            <person name="Sato N."/>
            <person name="Blanc-Mathieu R."/>
            <person name="Endo H."/>
            <person name="Kuwata A."/>
            <person name="Ogata H."/>
        </authorList>
    </citation>
    <scope>NUCLEOTIDE SEQUENCE [LARGE SCALE GENOMIC DNA]</scope>
</reference>
<keyword evidence="8" id="KW-0407">Ion channel</keyword>
<feature type="region of interest" description="Disordered" evidence="9">
    <location>
        <begin position="1"/>
        <end position="35"/>
    </location>
</feature>
<dbReference type="SMART" id="SM00054">
    <property type="entry name" value="EFh"/>
    <property type="match status" value="2"/>
</dbReference>
<name>A0ABQ6MEU3_9STRA</name>
<gene>
    <name evidence="12" type="ORF">TeGR_g1524</name>
</gene>
<dbReference type="Pfam" id="PF07885">
    <property type="entry name" value="Ion_trans_2"/>
    <property type="match status" value="2"/>
</dbReference>
<evidence type="ECO:0000256" key="10">
    <source>
        <dbReference type="SAM" id="Phobius"/>
    </source>
</evidence>
<feature type="transmembrane region" description="Helical" evidence="10">
    <location>
        <begin position="121"/>
        <end position="143"/>
    </location>
</feature>
<evidence type="ECO:0000256" key="4">
    <source>
        <dbReference type="ARBA" id="ARBA00022837"/>
    </source>
</evidence>
<feature type="domain" description="EF-hand" evidence="11">
    <location>
        <begin position="335"/>
        <end position="370"/>
    </location>
</feature>
<evidence type="ECO:0000256" key="5">
    <source>
        <dbReference type="ARBA" id="ARBA00022989"/>
    </source>
</evidence>
<feature type="transmembrane region" description="Helical" evidence="10">
    <location>
        <begin position="262"/>
        <end position="284"/>
    </location>
</feature>
<comment type="subcellular location">
    <subcellularLocation>
        <location evidence="1">Membrane</location>
        <topology evidence="1">Multi-pass membrane protein</topology>
    </subcellularLocation>
</comment>
<dbReference type="PANTHER" id="PTHR11003">
    <property type="entry name" value="POTASSIUM CHANNEL, SUBFAMILY K"/>
    <property type="match status" value="1"/>
</dbReference>
<protein>
    <recommendedName>
        <fullName evidence="11">EF-hand domain-containing protein</fullName>
    </recommendedName>
</protein>
<evidence type="ECO:0000256" key="3">
    <source>
        <dbReference type="ARBA" id="ARBA00022692"/>
    </source>
</evidence>
<dbReference type="EMBL" id="BRYB01000198">
    <property type="protein sequence ID" value="GMI25072.1"/>
    <property type="molecule type" value="Genomic_DNA"/>
</dbReference>
<accession>A0ABQ6MEU3</accession>
<dbReference type="SUPFAM" id="SSF47473">
    <property type="entry name" value="EF-hand"/>
    <property type="match status" value="1"/>
</dbReference>
<feature type="non-terminal residue" evidence="12">
    <location>
        <position position="372"/>
    </location>
</feature>
<dbReference type="Pfam" id="PF13202">
    <property type="entry name" value="EF-hand_5"/>
    <property type="match status" value="2"/>
</dbReference>
<keyword evidence="13" id="KW-1185">Reference proteome</keyword>
<dbReference type="Gene3D" id="1.10.287.70">
    <property type="match status" value="2"/>
</dbReference>
<keyword evidence="3 10" id="KW-0812">Transmembrane</keyword>
<dbReference type="SUPFAM" id="SSF81324">
    <property type="entry name" value="Voltage-gated potassium channels"/>
    <property type="match status" value="2"/>
</dbReference>
<evidence type="ECO:0000259" key="11">
    <source>
        <dbReference type="PROSITE" id="PS50222"/>
    </source>
</evidence>
<dbReference type="InterPro" id="IPR003280">
    <property type="entry name" value="2pore_dom_K_chnl"/>
</dbReference>
<evidence type="ECO:0000256" key="7">
    <source>
        <dbReference type="ARBA" id="ARBA00023136"/>
    </source>
</evidence>
<dbReference type="Proteomes" id="UP001165060">
    <property type="component" value="Unassembled WGS sequence"/>
</dbReference>
<keyword evidence="6" id="KW-0406">Ion transport</keyword>
<dbReference type="Gene3D" id="1.10.238.10">
    <property type="entry name" value="EF-hand"/>
    <property type="match status" value="1"/>
</dbReference>
<dbReference type="PROSITE" id="PS50222">
    <property type="entry name" value="EF_HAND_2"/>
    <property type="match status" value="1"/>
</dbReference>
<evidence type="ECO:0000256" key="2">
    <source>
        <dbReference type="ARBA" id="ARBA00022448"/>
    </source>
</evidence>
<dbReference type="InterPro" id="IPR011992">
    <property type="entry name" value="EF-hand-dom_pair"/>
</dbReference>
<dbReference type="InterPro" id="IPR002048">
    <property type="entry name" value="EF_hand_dom"/>
</dbReference>
<organism evidence="12 13">
    <name type="scientific">Tetraparma gracilis</name>
    <dbReference type="NCBI Taxonomy" id="2962635"/>
    <lineage>
        <taxon>Eukaryota</taxon>
        <taxon>Sar</taxon>
        <taxon>Stramenopiles</taxon>
        <taxon>Ochrophyta</taxon>
        <taxon>Bolidophyceae</taxon>
        <taxon>Parmales</taxon>
        <taxon>Triparmaceae</taxon>
        <taxon>Tetraparma</taxon>
    </lineage>
</organism>
<evidence type="ECO:0000256" key="9">
    <source>
        <dbReference type="SAM" id="MobiDB-lite"/>
    </source>
</evidence>
<keyword evidence="2" id="KW-0813">Transport</keyword>
<evidence type="ECO:0000313" key="13">
    <source>
        <dbReference type="Proteomes" id="UP001165060"/>
    </source>
</evidence>
<dbReference type="PANTHER" id="PTHR11003:SF291">
    <property type="entry name" value="IP11374P"/>
    <property type="match status" value="1"/>
</dbReference>
<evidence type="ECO:0000256" key="6">
    <source>
        <dbReference type="ARBA" id="ARBA00023065"/>
    </source>
</evidence>
<dbReference type="InterPro" id="IPR013099">
    <property type="entry name" value="K_chnl_dom"/>
</dbReference>
<keyword evidence="5 10" id="KW-1133">Transmembrane helix</keyword>
<keyword evidence="4" id="KW-0106">Calcium</keyword>
<evidence type="ECO:0000313" key="12">
    <source>
        <dbReference type="EMBL" id="GMI25072.1"/>
    </source>
</evidence>
<dbReference type="InterPro" id="IPR018247">
    <property type="entry name" value="EF_Hand_1_Ca_BS"/>
</dbReference>
<feature type="transmembrane region" description="Helical" evidence="10">
    <location>
        <begin position="203"/>
        <end position="222"/>
    </location>
</feature>
<evidence type="ECO:0000256" key="8">
    <source>
        <dbReference type="ARBA" id="ARBA00023303"/>
    </source>
</evidence>
<evidence type="ECO:0000256" key="1">
    <source>
        <dbReference type="ARBA" id="ARBA00004141"/>
    </source>
</evidence>
<dbReference type="PROSITE" id="PS00018">
    <property type="entry name" value="EF_HAND_1"/>
    <property type="match status" value="2"/>
</dbReference>
<proteinExistence type="predicted"/>
<sequence>MQDMEGNVLKEETLGEHWPASSSVPPSPSAAEKKRNAKDIAAQEGLLEMQAEQEKAQSAIFAFSLVTMILYTAVGTVGFCMLYEWSVADGFYYTIVTLTTVGYGDINSYEDLTQWGILFTAWYALVGIMLAGTALGIIATVLLEREEAAVAKAMELALEEDLGASAKRRKVTLHRAVTRTALEEYGVVKKWWRKHMPETVQKLFPALMSLFLMIILGMLLAWQDNKDLTRAEAFYFAVITSTTIGYGDISPISSSTTKVVGALYLLVTVTCTGNVLGSIAGYFIDKKRKEAMDKILKKRITIADFIAFDDDGDGQIEKAEFVLHKLELMGLIDHADIVRVEHEFGLMDKDGSGIIDMEELHAYLKEKEEDKA</sequence>
<comment type="caution">
    <text evidence="12">The sequence shown here is derived from an EMBL/GenBank/DDBJ whole genome shotgun (WGS) entry which is preliminary data.</text>
</comment>
<keyword evidence="7 10" id="KW-0472">Membrane</keyword>